<dbReference type="GO" id="GO:0016787">
    <property type="term" value="F:hydrolase activity"/>
    <property type="evidence" value="ECO:0007669"/>
    <property type="project" value="UniProtKB-KW"/>
</dbReference>
<sequence>MLGDWQEMVTDEALTEAVGAGVLGRARPYARRSVLGLQLAEDGRRATALVQGGDAVPYRTTVVRTGADGGRAGWVGACTCPVGDDCKHAVAVLLSLRPRLSPPGGRRTAVPGWEQQLEELVSAAADLGSTSTVPIGLQFEMADADRGRASIGSPGVRQRLVRLRPVVPGARRRWVRSGISWRQLQYDSVRAGWDPAHLAALRALHATHSAARNQYYSYAPVDVYLHEFGPGLWRLLAEAVGDGVQLMTADRQPRPVVLAAEAAALAVDLRRRGEATELSAVLRVDGRPVAPAALSFLGMPPHGVTVDGPPAEDGPGLVLARLDSPAPPALAGLVARGGAITIPAGDVDRFRRDWFPGLRQAVPVISADGSVELPDVVPPRLAVEVRYPGDATAEVTWLLRYGPERSFPPGAATAPGDGRDPAAEQSLVEALPGPVRALPELWTPAGALAGTAELSGMEALEFTTEVLPALRADPDVEVAVLGTPPDYRQSTAAPQISFTARDTGESDWFDLEVSVTVEGQSVPFETLYKALAAGRTRLLLVSGTYFSLQRPEFEQLRLLIEEARALQDVPGEGTRVSRYQASLFEQLMALGVVDEQSERWTREVRGLLDLEHAEPPPAPAGLTAQLRPYQLEGYGWLSFLWEHGLGGVLADDMGLGKTLQTLALLVRAHEAGDLDEAPVLVVAPTSVVSTWAREAARFAPGLRVAVVAETERKAGTALHARVAGAHVVVTSYALFRIDEDAWTELPWRGLVLDEAQFVKNHRARTYQCARRLRAPVKVALTGTPLENSVMDLWALLSIVAPGLFPDPQRFTEQYRIPIERDGDGEKLAQLRRRIRPLVRRRTKEMVAAELPPKQEQVLEVVLNPRHEKLYQTHLQRERSKVLGLVEDMSKNRMTIFRSLTLLRQLSLDPALIDPAYADVRSSKADAFLEHLREVVAEGHRVLVFSQFTRFLRGIRDRLTAEGIGWVYLDGRTRDRDAVVQEFRTGTAPVFLISLKAGGFGLTLTEADYVFVLDPWWNPASEAQAVDRAHRIGQDKTVIVYRLVAVGTIEEKVMELKARKSALFSRVVEDGALGSGALTAEDVRGLLS</sequence>
<organism evidence="6 7">
    <name type="scientific">Blastococcus aggregatus</name>
    <dbReference type="NCBI Taxonomy" id="38502"/>
    <lineage>
        <taxon>Bacteria</taxon>
        <taxon>Bacillati</taxon>
        <taxon>Actinomycetota</taxon>
        <taxon>Actinomycetes</taxon>
        <taxon>Geodermatophilales</taxon>
        <taxon>Geodermatophilaceae</taxon>
        <taxon>Blastococcus</taxon>
    </lineage>
</organism>
<accession>A0A285VDP7</accession>
<dbReference type="PANTHER" id="PTHR10799">
    <property type="entry name" value="SNF2/RAD54 HELICASE FAMILY"/>
    <property type="match status" value="1"/>
</dbReference>
<gene>
    <name evidence="6" type="ORF">SAMN05660748_4008</name>
</gene>
<feature type="domain" description="Helicase C-terminal" evidence="5">
    <location>
        <begin position="927"/>
        <end position="1078"/>
    </location>
</feature>
<dbReference type="GO" id="GO:0005524">
    <property type="term" value="F:ATP binding"/>
    <property type="evidence" value="ECO:0007669"/>
    <property type="project" value="InterPro"/>
</dbReference>
<dbReference type="EMBL" id="OBQI01000006">
    <property type="protein sequence ID" value="SOC52262.1"/>
    <property type="molecule type" value="Genomic_DNA"/>
</dbReference>
<protein>
    <submittedName>
        <fullName evidence="6">SWIM zinc finger</fullName>
    </submittedName>
</protein>
<dbReference type="OrthoDB" id="9760715at2"/>
<dbReference type="PROSITE" id="PS51194">
    <property type="entry name" value="HELICASE_CTER"/>
    <property type="match status" value="1"/>
</dbReference>
<keyword evidence="7" id="KW-1185">Reference proteome</keyword>
<dbReference type="RefSeq" id="WP_097196734.1">
    <property type="nucleotide sequence ID" value="NZ_OBQI01000006.1"/>
</dbReference>
<dbReference type="Pfam" id="PF00271">
    <property type="entry name" value="Helicase_C"/>
    <property type="match status" value="1"/>
</dbReference>
<dbReference type="Pfam" id="PF04434">
    <property type="entry name" value="SWIM"/>
    <property type="match status" value="1"/>
</dbReference>
<dbReference type="SUPFAM" id="SSF52540">
    <property type="entry name" value="P-loop containing nucleoside triphosphate hydrolases"/>
    <property type="match status" value="2"/>
</dbReference>
<feature type="domain" description="Helicase ATP-binding" evidence="4">
    <location>
        <begin position="638"/>
        <end position="802"/>
    </location>
</feature>
<evidence type="ECO:0000256" key="2">
    <source>
        <dbReference type="PROSITE-ProRule" id="PRU00325"/>
    </source>
</evidence>
<evidence type="ECO:0000259" key="3">
    <source>
        <dbReference type="PROSITE" id="PS50966"/>
    </source>
</evidence>
<dbReference type="InterPro" id="IPR007527">
    <property type="entry name" value="Znf_SWIM"/>
</dbReference>
<keyword evidence="2" id="KW-0863">Zinc-finger</keyword>
<reference evidence="7" key="1">
    <citation type="submission" date="2017-08" db="EMBL/GenBank/DDBJ databases">
        <authorList>
            <person name="Varghese N."/>
            <person name="Submissions S."/>
        </authorList>
    </citation>
    <scope>NUCLEOTIDE SEQUENCE [LARGE SCALE GENOMIC DNA]</scope>
    <source>
        <strain evidence="7">DSM 4725</strain>
    </source>
</reference>
<dbReference type="GO" id="GO:0008270">
    <property type="term" value="F:zinc ion binding"/>
    <property type="evidence" value="ECO:0007669"/>
    <property type="project" value="UniProtKB-KW"/>
</dbReference>
<dbReference type="CDD" id="cd18793">
    <property type="entry name" value="SF2_C_SNF"/>
    <property type="match status" value="1"/>
</dbReference>
<dbReference type="PROSITE" id="PS50966">
    <property type="entry name" value="ZF_SWIM"/>
    <property type="match status" value="1"/>
</dbReference>
<dbReference type="SMART" id="SM00487">
    <property type="entry name" value="DEXDc"/>
    <property type="match status" value="1"/>
</dbReference>
<evidence type="ECO:0000259" key="4">
    <source>
        <dbReference type="PROSITE" id="PS51192"/>
    </source>
</evidence>
<dbReference type="InterPro" id="IPR000330">
    <property type="entry name" value="SNF2_N"/>
</dbReference>
<dbReference type="InterPro" id="IPR038718">
    <property type="entry name" value="SNF2-like_sf"/>
</dbReference>
<dbReference type="InterPro" id="IPR049730">
    <property type="entry name" value="SNF2/RAD54-like_C"/>
</dbReference>
<keyword evidence="2" id="KW-0479">Metal-binding</keyword>
<dbReference type="Gene3D" id="3.40.50.300">
    <property type="entry name" value="P-loop containing nucleotide triphosphate hydrolases"/>
    <property type="match status" value="1"/>
</dbReference>
<dbReference type="SMART" id="SM00490">
    <property type="entry name" value="HELICc"/>
    <property type="match status" value="1"/>
</dbReference>
<evidence type="ECO:0000313" key="7">
    <source>
        <dbReference type="Proteomes" id="UP000219435"/>
    </source>
</evidence>
<name>A0A285VDP7_9ACTN</name>
<keyword evidence="1" id="KW-0378">Hydrolase</keyword>
<proteinExistence type="predicted"/>
<dbReference type="InterPro" id="IPR001650">
    <property type="entry name" value="Helicase_C-like"/>
</dbReference>
<evidence type="ECO:0000259" key="5">
    <source>
        <dbReference type="PROSITE" id="PS51194"/>
    </source>
</evidence>
<dbReference type="PROSITE" id="PS51192">
    <property type="entry name" value="HELICASE_ATP_BIND_1"/>
    <property type="match status" value="1"/>
</dbReference>
<dbReference type="InterPro" id="IPR027417">
    <property type="entry name" value="P-loop_NTPase"/>
</dbReference>
<dbReference type="AlphaFoldDB" id="A0A285VDP7"/>
<dbReference type="InterPro" id="IPR014001">
    <property type="entry name" value="Helicase_ATP-bd"/>
</dbReference>
<keyword evidence="2" id="KW-0862">Zinc</keyword>
<dbReference type="Pfam" id="PF00176">
    <property type="entry name" value="SNF2-rel_dom"/>
    <property type="match status" value="1"/>
</dbReference>
<dbReference type="Gene3D" id="3.40.50.10810">
    <property type="entry name" value="Tandem AAA-ATPase domain"/>
    <property type="match status" value="1"/>
</dbReference>
<evidence type="ECO:0000256" key="1">
    <source>
        <dbReference type="ARBA" id="ARBA00022801"/>
    </source>
</evidence>
<evidence type="ECO:0000313" key="6">
    <source>
        <dbReference type="EMBL" id="SOC52262.1"/>
    </source>
</evidence>
<dbReference type="Proteomes" id="UP000219435">
    <property type="component" value="Unassembled WGS sequence"/>
</dbReference>
<feature type="domain" description="SWIM-type" evidence="3">
    <location>
        <begin position="58"/>
        <end position="97"/>
    </location>
</feature>